<proteinExistence type="predicted"/>
<evidence type="ECO:0000256" key="5">
    <source>
        <dbReference type="SAM" id="Phobius"/>
    </source>
</evidence>
<feature type="transmembrane region" description="Helical" evidence="5">
    <location>
        <begin position="125"/>
        <end position="143"/>
    </location>
</feature>
<comment type="subcellular location">
    <subcellularLocation>
        <location evidence="1">Membrane</location>
        <topology evidence="1">Multi-pass membrane protein</topology>
    </subcellularLocation>
</comment>
<dbReference type="EMBL" id="CP108318">
    <property type="protein sequence ID" value="WTW59859.1"/>
    <property type="molecule type" value="Genomic_DNA"/>
</dbReference>
<dbReference type="InterPro" id="IPR010432">
    <property type="entry name" value="RDD"/>
</dbReference>
<dbReference type="AlphaFoldDB" id="A0AAU2UXK7"/>
<evidence type="ECO:0000259" key="6">
    <source>
        <dbReference type="Pfam" id="PF06271"/>
    </source>
</evidence>
<feature type="domain" description="RDD" evidence="6">
    <location>
        <begin position="24"/>
        <end position="134"/>
    </location>
</feature>
<gene>
    <name evidence="7" type="ORF">OG549_03955</name>
</gene>
<evidence type="ECO:0000256" key="1">
    <source>
        <dbReference type="ARBA" id="ARBA00004141"/>
    </source>
</evidence>
<protein>
    <submittedName>
        <fullName evidence="7">RDD family protein</fullName>
    </submittedName>
</protein>
<feature type="transmembrane region" description="Helical" evidence="5">
    <location>
        <begin position="71"/>
        <end position="93"/>
    </location>
</feature>
<keyword evidence="3 5" id="KW-1133">Transmembrane helix</keyword>
<reference evidence="7" key="1">
    <citation type="submission" date="2022-10" db="EMBL/GenBank/DDBJ databases">
        <title>The complete genomes of actinobacterial strains from the NBC collection.</title>
        <authorList>
            <person name="Joergensen T.S."/>
            <person name="Alvarez Arevalo M."/>
            <person name="Sterndorff E.B."/>
            <person name="Faurdal D."/>
            <person name="Vuksanovic O."/>
            <person name="Mourched A.-S."/>
            <person name="Charusanti P."/>
            <person name="Shaw S."/>
            <person name="Blin K."/>
            <person name="Weber T."/>
        </authorList>
    </citation>
    <scope>NUCLEOTIDE SEQUENCE</scope>
    <source>
        <strain evidence="7">NBC_00003</strain>
    </source>
</reference>
<evidence type="ECO:0000256" key="4">
    <source>
        <dbReference type="ARBA" id="ARBA00023136"/>
    </source>
</evidence>
<evidence type="ECO:0000256" key="3">
    <source>
        <dbReference type="ARBA" id="ARBA00022989"/>
    </source>
</evidence>
<feature type="transmembrane region" description="Helical" evidence="5">
    <location>
        <begin position="29"/>
        <end position="51"/>
    </location>
</feature>
<keyword evidence="4 5" id="KW-0472">Membrane</keyword>
<accession>A0AAU2UXK7</accession>
<sequence>MGETKAAAPPVAPGLPCPIGNHPRRDLAVLLDMVWAVLCGILALIISVVIQEGLAAYTGSDVSWKVVGLRGLVIAVATMLAASFANQVLLTVWTRASMGKHATLLRVVRVDDAERPRLPQTVRRWLYGLVYVIAILPFVALGATDFGGPEGPRHDAMGLRTVRRKCLGLRGQCPDCERGHPRRHAARTLVQR</sequence>
<evidence type="ECO:0000313" key="7">
    <source>
        <dbReference type="EMBL" id="WTW59859.1"/>
    </source>
</evidence>
<name>A0AAU2UXK7_9ACTN</name>
<organism evidence="7">
    <name type="scientific">Streptomyces sp. NBC_00003</name>
    <dbReference type="NCBI Taxonomy" id="2903608"/>
    <lineage>
        <taxon>Bacteria</taxon>
        <taxon>Bacillati</taxon>
        <taxon>Actinomycetota</taxon>
        <taxon>Actinomycetes</taxon>
        <taxon>Kitasatosporales</taxon>
        <taxon>Streptomycetaceae</taxon>
        <taxon>Streptomyces</taxon>
    </lineage>
</organism>
<dbReference type="GO" id="GO:0016020">
    <property type="term" value="C:membrane"/>
    <property type="evidence" value="ECO:0007669"/>
    <property type="project" value="UniProtKB-SubCell"/>
</dbReference>
<dbReference type="Pfam" id="PF06271">
    <property type="entry name" value="RDD"/>
    <property type="match status" value="1"/>
</dbReference>
<evidence type="ECO:0000256" key="2">
    <source>
        <dbReference type="ARBA" id="ARBA00022692"/>
    </source>
</evidence>
<keyword evidence="2 5" id="KW-0812">Transmembrane</keyword>